<organism evidence="4 5">
    <name type="scientific">Halomarina salina</name>
    <dbReference type="NCBI Taxonomy" id="1872699"/>
    <lineage>
        <taxon>Archaea</taxon>
        <taxon>Methanobacteriati</taxon>
        <taxon>Methanobacteriota</taxon>
        <taxon>Stenosarchaea group</taxon>
        <taxon>Halobacteria</taxon>
        <taxon>Halobacteriales</taxon>
        <taxon>Natronomonadaceae</taxon>
        <taxon>Halomarina</taxon>
    </lineage>
</organism>
<dbReference type="GO" id="GO:0016787">
    <property type="term" value="F:hydrolase activity"/>
    <property type="evidence" value="ECO:0007669"/>
    <property type="project" value="UniProtKB-KW"/>
</dbReference>
<comment type="caution">
    <text evidence="4">The sequence shown here is derived from an EMBL/GenBank/DDBJ whole genome shotgun (WGS) entry which is preliminary data.</text>
</comment>
<feature type="compositionally biased region" description="Basic and acidic residues" evidence="2">
    <location>
        <begin position="328"/>
        <end position="340"/>
    </location>
</feature>
<accession>A0ABD5RPU5</accession>
<dbReference type="CDD" id="cd07564">
    <property type="entry name" value="nitrilases_CHs"/>
    <property type="match status" value="1"/>
</dbReference>
<protein>
    <submittedName>
        <fullName evidence="4">Carbon-nitrogen hydrolase family protein</fullName>
    </submittedName>
</protein>
<dbReference type="PANTHER" id="PTHR46044:SF1">
    <property type="entry name" value="CN HYDROLASE DOMAIN-CONTAINING PROTEIN"/>
    <property type="match status" value="1"/>
</dbReference>
<dbReference type="PANTHER" id="PTHR46044">
    <property type="entry name" value="NITRILASE"/>
    <property type="match status" value="1"/>
</dbReference>
<dbReference type="Gene3D" id="3.60.110.10">
    <property type="entry name" value="Carbon-nitrogen hydrolase"/>
    <property type="match status" value="1"/>
</dbReference>
<dbReference type="EMBL" id="JBHSQH010000001">
    <property type="protein sequence ID" value="MFC5972682.1"/>
    <property type="molecule type" value="Genomic_DNA"/>
</dbReference>
<evidence type="ECO:0000313" key="5">
    <source>
        <dbReference type="Proteomes" id="UP001596099"/>
    </source>
</evidence>
<evidence type="ECO:0000259" key="3">
    <source>
        <dbReference type="PROSITE" id="PS50263"/>
    </source>
</evidence>
<evidence type="ECO:0000313" key="4">
    <source>
        <dbReference type="EMBL" id="MFC5972682.1"/>
    </source>
</evidence>
<proteinExistence type="inferred from homology"/>
<dbReference type="InterPro" id="IPR044149">
    <property type="entry name" value="Nitrilases_CHs"/>
</dbReference>
<dbReference type="AlphaFoldDB" id="A0ABD5RPU5"/>
<name>A0ABD5RPU5_9EURY</name>
<dbReference type="Proteomes" id="UP001596099">
    <property type="component" value="Unassembled WGS sequence"/>
</dbReference>
<feature type="region of interest" description="Disordered" evidence="2">
    <location>
        <begin position="328"/>
        <end position="355"/>
    </location>
</feature>
<dbReference type="InterPro" id="IPR036526">
    <property type="entry name" value="C-N_Hydrolase_sf"/>
</dbReference>
<evidence type="ECO:0000256" key="2">
    <source>
        <dbReference type="SAM" id="MobiDB-lite"/>
    </source>
</evidence>
<keyword evidence="4" id="KW-0378">Hydrolase</keyword>
<gene>
    <name evidence="4" type="ORF">ACFPYI_15200</name>
</gene>
<dbReference type="SUPFAM" id="SSF56317">
    <property type="entry name" value="Carbon-nitrogen hydrolase"/>
    <property type="match status" value="1"/>
</dbReference>
<sequence length="383" mass="41999">MHATGPETEPKESFTLAAAQVEPVYHDKEATLDRTCEWIARAGDAGADLVVFPETYFPGYPYWRGSVSIPRWTELMVDLQKNSLHVEDEAVEVLGDAIEDADCHVVLGANERSDRRGSETLYNSLFFFDRSGDLVRRHRKLMPTHGERTIWGRGDPSSLATHDTDIGTLGGLVCYENHMTLSKAALCAMGEEVHAATWPGFWTQNGHPGDKARAESSEAADTCDIYPAVREYAFETQSFVASCSMYLGDLEPEGFEEGELGYDLAAGGSMLVNPAGVVKAGPVLNEEALLTAEFDRDERRATKAYFDAMGHYARWDAVNLEVNDETFDPVHSHDHGRADATGRQSGDIGRGDGRLSAARAEEIATDHDVPVEAVEAVARSLEE</sequence>
<dbReference type="RefSeq" id="WP_247416346.1">
    <property type="nucleotide sequence ID" value="NZ_JALLGW010000001.1"/>
</dbReference>
<dbReference type="InterPro" id="IPR003010">
    <property type="entry name" value="C-N_Hydrolase"/>
</dbReference>
<dbReference type="Pfam" id="PF00795">
    <property type="entry name" value="CN_hydrolase"/>
    <property type="match status" value="1"/>
</dbReference>
<reference evidence="4 5" key="1">
    <citation type="journal article" date="2019" name="Int. J. Syst. Evol. Microbiol.">
        <title>The Global Catalogue of Microorganisms (GCM) 10K type strain sequencing project: providing services to taxonomists for standard genome sequencing and annotation.</title>
        <authorList>
            <consortium name="The Broad Institute Genomics Platform"/>
            <consortium name="The Broad Institute Genome Sequencing Center for Infectious Disease"/>
            <person name="Wu L."/>
            <person name="Ma J."/>
        </authorList>
    </citation>
    <scope>NUCLEOTIDE SEQUENCE [LARGE SCALE GENOMIC DNA]</scope>
    <source>
        <strain evidence="4 5">CGMCC 1.12543</strain>
    </source>
</reference>
<comment type="similarity">
    <text evidence="1">Belongs to the carbon-nitrogen hydrolase superfamily. Nitrilase family.</text>
</comment>
<dbReference type="PROSITE" id="PS50263">
    <property type="entry name" value="CN_HYDROLASE"/>
    <property type="match status" value="1"/>
</dbReference>
<evidence type="ECO:0000256" key="1">
    <source>
        <dbReference type="ARBA" id="ARBA00008129"/>
    </source>
</evidence>
<keyword evidence="5" id="KW-1185">Reference proteome</keyword>
<feature type="domain" description="CN hydrolase" evidence="3">
    <location>
        <begin position="14"/>
        <end position="296"/>
    </location>
</feature>